<dbReference type="EMBL" id="CP035088">
    <property type="protein sequence ID" value="QBZ90150.1"/>
    <property type="molecule type" value="Genomic_DNA"/>
</dbReference>
<protein>
    <submittedName>
        <fullName evidence="2">Uncharacterized protein</fullName>
    </submittedName>
</protein>
<evidence type="ECO:0000313" key="3">
    <source>
        <dbReference type="Proteomes" id="UP000296468"/>
    </source>
</evidence>
<organism evidence="2 3">
    <name type="scientific">Pseudomonas viciae</name>
    <dbReference type="NCBI Taxonomy" id="2505979"/>
    <lineage>
        <taxon>Bacteria</taxon>
        <taxon>Pseudomonadati</taxon>
        <taxon>Pseudomonadota</taxon>
        <taxon>Gammaproteobacteria</taxon>
        <taxon>Pseudomonadales</taxon>
        <taxon>Pseudomonadaceae</taxon>
        <taxon>Pseudomonas</taxon>
    </lineage>
</organism>
<evidence type="ECO:0000256" key="1">
    <source>
        <dbReference type="SAM" id="MobiDB-lite"/>
    </source>
</evidence>
<accession>A0A4P7PHG3</accession>
<sequence length="109" mass="12589">MNIESMNTREPLWERACSRWRQPIRHNRQLTHRFREQARSHRRSVASIRSENTREPLWEPSLLAMAVARPTSPQADSPPSRAGSLAHKNQPSPLTPAYPPNEAFVTKVR</sequence>
<dbReference type="AlphaFoldDB" id="A0A4P7PHG3"/>
<proteinExistence type="predicted"/>
<dbReference type="KEGG" id="pvk:EPZ47_15995"/>
<dbReference type="Proteomes" id="UP000296468">
    <property type="component" value="Chromosome"/>
</dbReference>
<feature type="region of interest" description="Disordered" evidence="1">
    <location>
        <begin position="34"/>
        <end position="53"/>
    </location>
</feature>
<gene>
    <name evidence="2" type="ORF">EPZ47_15995</name>
</gene>
<name>A0A4P7PHG3_9PSED</name>
<evidence type="ECO:0000313" key="2">
    <source>
        <dbReference type="EMBL" id="QBZ90150.1"/>
    </source>
</evidence>
<feature type="region of interest" description="Disordered" evidence="1">
    <location>
        <begin position="69"/>
        <end position="109"/>
    </location>
</feature>
<reference evidence="2 3" key="1">
    <citation type="journal article" date="2019" name="Front. Microbiol.">
        <title>In silico and Genetic Analyses of Cyclic Lipopeptide Synthetic Gene Clusters in Pseudomonas sp. 11K1.</title>
        <authorList>
            <person name="Zhao H."/>
            <person name="Liu Y.P."/>
            <person name="Zhang L.Q."/>
        </authorList>
    </citation>
    <scope>NUCLEOTIDE SEQUENCE [LARGE SCALE GENOMIC DNA]</scope>
    <source>
        <strain evidence="2 3">11K1</strain>
    </source>
</reference>